<dbReference type="STRING" id="478820.A0A196SCY1"/>
<accession>A0A196SCY1</accession>
<name>A0A196SCY1_BLAHN</name>
<keyword evidence="5" id="KW-0131">Cell cycle</keyword>
<sequence>MIYVPIVDRESGKQQWVIIELQGTLHNCNEAPLNGCDLGTLQWTNGNPVLRIGNHLCEGKVVKLQKPILVTSRGEDSESEHNGPHYVIEAIVREKLLFSNRPRPLL</sequence>
<evidence type="ECO:0000256" key="6">
    <source>
        <dbReference type="ARBA" id="ARBA00038447"/>
    </source>
</evidence>
<dbReference type="GO" id="GO:0006260">
    <property type="term" value="P:DNA replication"/>
    <property type="evidence" value="ECO:0007669"/>
    <property type="project" value="UniProtKB-KW"/>
</dbReference>
<dbReference type="GO" id="GO:0003677">
    <property type="term" value="F:DNA binding"/>
    <property type="evidence" value="ECO:0007669"/>
    <property type="project" value="UniProtKB-KW"/>
</dbReference>
<evidence type="ECO:0000256" key="3">
    <source>
        <dbReference type="ARBA" id="ARBA00023125"/>
    </source>
</evidence>
<evidence type="ECO:0000256" key="5">
    <source>
        <dbReference type="ARBA" id="ARBA00023306"/>
    </source>
</evidence>
<dbReference type="PANTHER" id="PTHR28605:SF1">
    <property type="entry name" value="CHROMOSOME TRANSMISSION FIDELITY FACTOR 8"/>
    <property type="match status" value="1"/>
</dbReference>
<reference evidence="7 8" key="1">
    <citation type="submission" date="2016-05" db="EMBL/GenBank/DDBJ databases">
        <title>Nuclear genome of Blastocystis sp. subtype 1 NandII.</title>
        <authorList>
            <person name="Gentekaki E."/>
            <person name="Curtis B."/>
            <person name="Stairs C."/>
            <person name="Eme L."/>
            <person name="Herman E."/>
            <person name="Klimes V."/>
            <person name="Arias M.C."/>
            <person name="Elias M."/>
            <person name="Hilliou F."/>
            <person name="Klute M."/>
            <person name="Malik S.-B."/>
            <person name="Pightling A."/>
            <person name="Rachubinski R."/>
            <person name="Salas D."/>
            <person name="Schlacht A."/>
            <person name="Suga H."/>
            <person name="Archibald J."/>
            <person name="Ball S.G."/>
            <person name="Clark G."/>
            <person name="Dacks J."/>
            <person name="Van Der Giezen M."/>
            <person name="Tsaousis A."/>
            <person name="Roger A."/>
        </authorList>
    </citation>
    <scope>NUCLEOTIDE SEQUENCE [LARGE SCALE GENOMIC DNA]</scope>
    <source>
        <strain evidence="8">ATCC 50177 / NandII</strain>
    </source>
</reference>
<evidence type="ECO:0000313" key="8">
    <source>
        <dbReference type="Proteomes" id="UP000078348"/>
    </source>
</evidence>
<evidence type="ECO:0000313" key="7">
    <source>
        <dbReference type="EMBL" id="OAO14166.1"/>
    </source>
</evidence>
<keyword evidence="4" id="KW-0539">Nucleus</keyword>
<organism evidence="7 8">
    <name type="scientific">Blastocystis sp. subtype 1 (strain ATCC 50177 / NandII)</name>
    <dbReference type="NCBI Taxonomy" id="478820"/>
    <lineage>
        <taxon>Eukaryota</taxon>
        <taxon>Sar</taxon>
        <taxon>Stramenopiles</taxon>
        <taxon>Bigyra</taxon>
        <taxon>Opalozoa</taxon>
        <taxon>Opalinata</taxon>
        <taxon>Blastocystidae</taxon>
        <taxon>Blastocystis</taxon>
    </lineage>
</organism>
<dbReference type="InterPro" id="IPR018607">
    <property type="entry name" value="Ctf8"/>
</dbReference>
<comment type="subcellular location">
    <subcellularLocation>
        <location evidence="1">Nucleus</location>
    </subcellularLocation>
</comment>
<dbReference type="PANTHER" id="PTHR28605">
    <property type="entry name" value="CTF8, CHROMOSOME TRANSMISSION FIDELITY FACTOR 8 HOMOLOG (S. CEREVISIAE)"/>
    <property type="match status" value="1"/>
</dbReference>
<dbReference type="AlphaFoldDB" id="A0A196SCY1"/>
<keyword evidence="3" id="KW-0238">DNA-binding</keyword>
<comment type="caution">
    <text evidence="7">The sequence shown here is derived from an EMBL/GenBank/DDBJ whole genome shotgun (WGS) entry which is preliminary data.</text>
</comment>
<protein>
    <submittedName>
        <fullName evidence="7">Chromosome transmission fidelity protein 8</fullName>
    </submittedName>
</protein>
<evidence type="ECO:0000256" key="1">
    <source>
        <dbReference type="ARBA" id="ARBA00004123"/>
    </source>
</evidence>
<dbReference type="Pfam" id="PF09696">
    <property type="entry name" value="Ctf8"/>
    <property type="match status" value="1"/>
</dbReference>
<dbReference type="GO" id="GO:0031390">
    <property type="term" value="C:Ctf18 RFC-like complex"/>
    <property type="evidence" value="ECO:0007669"/>
    <property type="project" value="InterPro"/>
</dbReference>
<proteinExistence type="inferred from homology"/>
<dbReference type="OrthoDB" id="121932at2759"/>
<gene>
    <name evidence="7" type="ORF">AV274_4089</name>
</gene>
<dbReference type="GO" id="GO:0007064">
    <property type="term" value="P:mitotic sister chromatid cohesion"/>
    <property type="evidence" value="ECO:0007669"/>
    <property type="project" value="InterPro"/>
</dbReference>
<dbReference type="Proteomes" id="UP000078348">
    <property type="component" value="Unassembled WGS sequence"/>
</dbReference>
<evidence type="ECO:0000256" key="4">
    <source>
        <dbReference type="ARBA" id="ARBA00023242"/>
    </source>
</evidence>
<keyword evidence="8" id="KW-1185">Reference proteome</keyword>
<comment type="similarity">
    <text evidence="6">Belongs to the CTF8 family.</text>
</comment>
<keyword evidence="2" id="KW-0235">DNA replication</keyword>
<dbReference type="EMBL" id="LXWW01000281">
    <property type="protein sequence ID" value="OAO14166.1"/>
    <property type="molecule type" value="Genomic_DNA"/>
</dbReference>
<evidence type="ECO:0000256" key="2">
    <source>
        <dbReference type="ARBA" id="ARBA00022705"/>
    </source>
</evidence>